<dbReference type="AlphaFoldDB" id="A0A0N7LBC3"/>
<dbReference type="EMBL" id="CCYA01000276">
    <property type="protein sequence ID" value="CEH18986.1"/>
    <property type="molecule type" value="Genomic_DNA"/>
</dbReference>
<organism evidence="2 3">
    <name type="scientific">Ceraceosorus bombacis</name>
    <dbReference type="NCBI Taxonomy" id="401625"/>
    <lineage>
        <taxon>Eukaryota</taxon>
        <taxon>Fungi</taxon>
        <taxon>Dikarya</taxon>
        <taxon>Basidiomycota</taxon>
        <taxon>Ustilaginomycotina</taxon>
        <taxon>Exobasidiomycetes</taxon>
        <taxon>Ceraceosorales</taxon>
        <taxon>Ceraceosoraceae</taxon>
        <taxon>Ceraceosorus</taxon>
    </lineage>
</organism>
<protein>
    <submittedName>
        <fullName evidence="2">Uncharacterized protein</fullName>
    </submittedName>
</protein>
<feature type="region of interest" description="Disordered" evidence="1">
    <location>
        <begin position="307"/>
        <end position="326"/>
    </location>
</feature>
<keyword evidence="3" id="KW-1185">Reference proteome</keyword>
<accession>A0A0N7LBC3</accession>
<evidence type="ECO:0000256" key="1">
    <source>
        <dbReference type="SAM" id="MobiDB-lite"/>
    </source>
</evidence>
<feature type="compositionally biased region" description="Polar residues" evidence="1">
    <location>
        <begin position="219"/>
        <end position="250"/>
    </location>
</feature>
<evidence type="ECO:0000313" key="2">
    <source>
        <dbReference type="EMBL" id="CEH18986.1"/>
    </source>
</evidence>
<feature type="region of interest" description="Disordered" evidence="1">
    <location>
        <begin position="219"/>
        <end position="270"/>
    </location>
</feature>
<name>A0A0N7LBC3_9BASI</name>
<feature type="compositionally biased region" description="Basic residues" evidence="1">
    <location>
        <begin position="161"/>
        <end position="173"/>
    </location>
</feature>
<dbReference type="OrthoDB" id="10411092at2759"/>
<dbReference type="Proteomes" id="UP000054845">
    <property type="component" value="Unassembled WGS sequence"/>
</dbReference>
<feature type="region of interest" description="Disordered" evidence="1">
    <location>
        <begin position="150"/>
        <end position="200"/>
    </location>
</feature>
<feature type="compositionally biased region" description="Low complexity" evidence="1">
    <location>
        <begin position="317"/>
        <end position="326"/>
    </location>
</feature>
<evidence type="ECO:0000313" key="3">
    <source>
        <dbReference type="Proteomes" id="UP000054845"/>
    </source>
</evidence>
<proteinExistence type="predicted"/>
<sequence length="362" mass="39435">MSSIAASASAGLNPLSIDVQNKWSDELNLAKNDNDSGRFARLEQLEAAHREAEYGRGVAQERVKASERARQRFCFIQIQRDLSIAAAAGVTLSNENDGYWFESQHNSEHSEVNSRMFAVLLQRIKDLAPEQLKEACADVERKFGIEGAQRDSEVQAETNHKSKTRRGKKRPRLAKSPSLKPTQEFPASEAGGHTHAQQYQSRIEQTPGDSMARPLNLHSVHSQAARRTSSWRASKLRSGTSWSEVGSSQAPIRDLDSSSGSSDVATSTPISRRVALQAQSATSAPPRSYASMAASPPALENSIFKQHLQSPRGSDDPSSPQYGSSVSQSVSQLATCSFPTELNVDKDKDLVGLGVQMGNMRA</sequence>
<reference evidence="2 3" key="1">
    <citation type="submission" date="2014-09" db="EMBL/GenBank/DDBJ databases">
        <authorList>
            <person name="Magalhaes I.L.F."/>
            <person name="Oliveira U."/>
            <person name="Santos F.R."/>
            <person name="Vidigal T.H.D.A."/>
            <person name="Brescovit A.D."/>
            <person name="Santos A.J."/>
        </authorList>
    </citation>
    <scope>NUCLEOTIDE SEQUENCE [LARGE SCALE GENOMIC DNA]</scope>
</reference>